<organism evidence="2">
    <name type="scientific">Streptomyces haneummycinicus</name>
    <dbReference type="NCBI Taxonomy" id="3074435"/>
    <lineage>
        <taxon>Bacteria</taxon>
        <taxon>Bacillati</taxon>
        <taxon>Actinomycetota</taxon>
        <taxon>Actinomycetes</taxon>
        <taxon>Kitasatosporales</taxon>
        <taxon>Streptomycetaceae</taxon>
        <taxon>Streptomyces</taxon>
    </lineage>
</organism>
<name>A0AAT9HDR4_9ACTN</name>
<dbReference type="EMBL" id="AP035768">
    <property type="protein sequence ID" value="BFO15488.1"/>
    <property type="molecule type" value="Genomic_DNA"/>
</dbReference>
<evidence type="ECO:0000313" key="2">
    <source>
        <dbReference type="EMBL" id="BFO15488.1"/>
    </source>
</evidence>
<gene>
    <name evidence="2" type="ORF">SHKM778_18760</name>
</gene>
<reference evidence="2" key="1">
    <citation type="submission" date="2024-06" db="EMBL/GenBank/DDBJ databases">
        <authorList>
            <consortium name="consrtm"/>
            <person name="Uemura M."/>
            <person name="Terahara T."/>
        </authorList>
    </citation>
    <scope>NUCLEOTIDE SEQUENCE</scope>
    <source>
        <strain evidence="2">KM77-8</strain>
    </source>
</reference>
<sequence length="113" mass="10967">MLWPNVLGLVRSWSTSAAVRPVGSSAWRSSTYAGIRRPPVKRAGVRRVRGGGGGVMAGSRSGRSAGSGSGSVDGVPATVVAAVGAAKVVPGVIPGVVGFAGGAGRVAVQSPGC</sequence>
<reference evidence="2" key="2">
    <citation type="submission" date="2024-07" db="EMBL/GenBank/DDBJ databases">
        <title>Streptomyces haneummycinica sp. nov., a new antibiotic-producing actinobacterium isolated from marine sediment.</title>
        <authorList>
            <person name="Uemura M."/>
            <person name="Hamada M."/>
            <person name="Hirano S."/>
            <person name="Kobayashi K."/>
            <person name="Ohshiro T."/>
            <person name="Kobayashi T."/>
            <person name="Terahara T."/>
        </authorList>
    </citation>
    <scope>NUCLEOTIDE SEQUENCE</scope>
    <source>
        <strain evidence="2">KM77-8</strain>
    </source>
</reference>
<accession>A0AAT9HDR4</accession>
<feature type="region of interest" description="Disordered" evidence="1">
    <location>
        <begin position="45"/>
        <end position="72"/>
    </location>
</feature>
<evidence type="ECO:0000256" key="1">
    <source>
        <dbReference type="SAM" id="MobiDB-lite"/>
    </source>
</evidence>
<dbReference type="AlphaFoldDB" id="A0AAT9HDR4"/>
<protein>
    <submittedName>
        <fullName evidence="2">Uncharacterized protein</fullName>
    </submittedName>
</protein>
<proteinExistence type="predicted"/>